<evidence type="ECO:0000313" key="4">
    <source>
        <dbReference type="Proteomes" id="UP000323522"/>
    </source>
</evidence>
<dbReference type="GO" id="GO:0003723">
    <property type="term" value="F:RNA binding"/>
    <property type="evidence" value="ECO:0007669"/>
    <property type="project" value="InterPro"/>
</dbReference>
<feature type="region of interest" description="Disordered" evidence="2">
    <location>
        <begin position="1"/>
        <end position="22"/>
    </location>
</feature>
<dbReference type="Gene3D" id="3.40.50.2300">
    <property type="match status" value="1"/>
</dbReference>
<dbReference type="PANTHER" id="PTHR44591">
    <property type="entry name" value="STRESS RESPONSE REGULATOR PROTEIN 1"/>
    <property type="match status" value="1"/>
</dbReference>
<dbReference type="InterPro" id="IPR036388">
    <property type="entry name" value="WH-like_DNA-bd_sf"/>
</dbReference>
<organism evidence="3 4">
    <name type="scientific">Sphaerotilus sulfidivorans</name>
    <dbReference type="NCBI Taxonomy" id="639200"/>
    <lineage>
        <taxon>Bacteria</taxon>
        <taxon>Pseudomonadati</taxon>
        <taxon>Pseudomonadota</taxon>
        <taxon>Betaproteobacteria</taxon>
        <taxon>Burkholderiales</taxon>
        <taxon>Sphaerotilaceae</taxon>
        <taxon>Sphaerotilus</taxon>
    </lineage>
</organism>
<proteinExistence type="predicted"/>
<dbReference type="EMBL" id="CP035708">
    <property type="protein sequence ID" value="QEN00200.1"/>
    <property type="molecule type" value="Genomic_DNA"/>
</dbReference>
<dbReference type="SMART" id="SM00448">
    <property type="entry name" value="REC"/>
    <property type="match status" value="1"/>
</dbReference>
<dbReference type="InterPro" id="IPR050595">
    <property type="entry name" value="Bact_response_regulator"/>
</dbReference>
<dbReference type="Proteomes" id="UP000323522">
    <property type="component" value="Chromosome"/>
</dbReference>
<protein>
    <submittedName>
        <fullName evidence="3">Response regulator</fullName>
    </submittedName>
</protein>
<evidence type="ECO:0000256" key="2">
    <source>
        <dbReference type="SAM" id="MobiDB-lite"/>
    </source>
</evidence>
<dbReference type="InterPro" id="IPR011006">
    <property type="entry name" value="CheY-like_superfamily"/>
</dbReference>
<dbReference type="SMART" id="SM01012">
    <property type="entry name" value="ANTAR"/>
    <property type="match status" value="1"/>
</dbReference>
<dbReference type="Gene3D" id="1.10.10.10">
    <property type="entry name" value="Winged helix-like DNA-binding domain superfamily/Winged helix DNA-binding domain"/>
    <property type="match status" value="1"/>
</dbReference>
<dbReference type="PANTHER" id="PTHR44591:SF3">
    <property type="entry name" value="RESPONSE REGULATORY DOMAIN-CONTAINING PROTEIN"/>
    <property type="match status" value="1"/>
</dbReference>
<name>A0A5C1PZU6_9BURK</name>
<dbReference type="GO" id="GO:0000160">
    <property type="term" value="P:phosphorelay signal transduction system"/>
    <property type="evidence" value="ECO:0007669"/>
    <property type="project" value="InterPro"/>
</dbReference>
<gene>
    <name evidence="3" type="ORF">EWH46_04980</name>
</gene>
<dbReference type="InterPro" id="IPR005561">
    <property type="entry name" value="ANTAR"/>
</dbReference>
<reference evidence="3 4" key="1">
    <citation type="submission" date="2019-02" db="EMBL/GenBank/DDBJ databases">
        <title>Complete Genome Sequence and Methylome Analysis of Sphaerotilus natans subsp. sulfidivorans D-507.</title>
        <authorList>
            <person name="Fomenkov A."/>
            <person name="Gridneva E."/>
            <person name="Smolyakov D."/>
            <person name="Dubinina G."/>
            <person name="Vincze T."/>
            <person name="Grabovich M."/>
            <person name="Roberts R.J."/>
        </authorList>
    </citation>
    <scope>NUCLEOTIDE SEQUENCE [LARGE SCALE GENOMIC DNA]</scope>
    <source>
        <strain evidence="3 4">D-507</strain>
    </source>
</reference>
<dbReference type="KEGG" id="snn:EWH46_04980"/>
<accession>A0A5C1PZU6</accession>
<dbReference type="SUPFAM" id="SSF52172">
    <property type="entry name" value="CheY-like"/>
    <property type="match status" value="1"/>
</dbReference>
<feature type="compositionally biased region" description="Polar residues" evidence="2">
    <location>
        <begin position="1"/>
        <end position="11"/>
    </location>
</feature>
<dbReference type="OrthoDB" id="9808843at2"/>
<keyword evidence="1" id="KW-0597">Phosphoprotein</keyword>
<dbReference type="InterPro" id="IPR001789">
    <property type="entry name" value="Sig_transdc_resp-reg_receiver"/>
</dbReference>
<evidence type="ECO:0000256" key="1">
    <source>
        <dbReference type="ARBA" id="ARBA00022553"/>
    </source>
</evidence>
<dbReference type="Pfam" id="PF00072">
    <property type="entry name" value="Response_reg"/>
    <property type="match status" value="1"/>
</dbReference>
<dbReference type="PROSITE" id="PS50110">
    <property type="entry name" value="RESPONSE_REGULATORY"/>
    <property type="match status" value="1"/>
</dbReference>
<sequence>MHQQGRNTVSDRSAAPFPAPPAAAASRGRILVVDDDRLVLATVVHGLADAGFDIIDADNGDDAILLAREHRPDLALLDIRMDGMSGFDVARYLRDALQVPFVFLSAFSDEATLAQIRALGALASLVKPLDIAQIIPAVEQALAQVRSQRDAVLQPPESVPVAAVTRVPAEAPAEPKPLDDMVAIAVGIVMHRFSLDRAAALQRLERLARQEGRPLPQSCRAMVEALERLALAGGI</sequence>
<evidence type="ECO:0000313" key="3">
    <source>
        <dbReference type="EMBL" id="QEN00200.1"/>
    </source>
</evidence>
<dbReference type="AlphaFoldDB" id="A0A5C1PZU6"/>